<organism evidence="1 2">
    <name type="scientific">Paragemmobacter amnigenus</name>
    <dbReference type="NCBI Taxonomy" id="2852097"/>
    <lineage>
        <taxon>Bacteria</taxon>
        <taxon>Pseudomonadati</taxon>
        <taxon>Pseudomonadota</taxon>
        <taxon>Alphaproteobacteria</taxon>
        <taxon>Rhodobacterales</taxon>
        <taxon>Paracoccaceae</taxon>
        <taxon>Paragemmobacter</taxon>
    </lineage>
</organism>
<protein>
    <submittedName>
        <fullName evidence="1">Type II toxin-antitoxin system RelE/ParE family toxin</fullName>
    </submittedName>
</protein>
<dbReference type="SUPFAM" id="SSF143011">
    <property type="entry name" value="RelE-like"/>
    <property type="match status" value="1"/>
</dbReference>
<dbReference type="InterPro" id="IPR035093">
    <property type="entry name" value="RelE/ParE_toxin_dom_sf"/>
</dbReference>
<dbReference type="InterPro" id="IPR007711">
    <property type="entry name" value="HigB-1"/>
</dbReference>
<accession>A0ABS6J5Y8</accession>
<name>A0ABS6J5Y8_9RHOB</name>
<dbReference type="EMBL" id="JAAATX020000010">
    <property type="protein sequence ID" value="MBU9699169.1"/>
    <property type="molecule type" value="Genomic_DNA"/>
</dbReference>
<comment type="caution">
    <text evidence="1">The sequence shown here is derived from an EMBL/GenBank/DDBJ whole genome shotgun (WGS) entry which is preliminary data.</text>
</comment>
<dbReference type="Proteomes" id="UP000731907">
    <property type="component" value="Unassembled WGS sequence"/>
</dbReference>
<reference evidence="1 2" key="1">
    <citation type="submission" date="2021-06" db="EMBL/GenBank/DDBJ databases">
        <title>Rhodobacteraceae bacterium strain HSP-20.</title>
        <authorList>
            <person name="Chen W.-M."/>
        </authorList>
    </citation>
    <scope>NUCLEOTIDE SEQUENCE [LARGE SCALE GENOMIC DNA]</scope>
    <source>
        <strain evidence="1 2">HSP-20</strain>
    </source>
</reference>
<evidence type="ECO:0000313" key="1">
    <source>
        <dbReference type="EMBL" id="MBU9699169.1"/>
    </source>
</evidence>
<keyword evidence="2" id="KW-1185">Reference proteome</keyword>
<dbReference type="RefSeq" id="WP_161763285.1">
    <property type="nucleotide sequence ID" value="NZ_JAAATX020000010.1"/>
</dbReference>
<dbReference type="Gene3D" id="3.30.2310.20">
    <property type="entry name" value="RelE-like"/>
    <property type="match status" value="1"/>
</dbReference>
<gene>
    <name evidence="1" type="ORF">GU927_015060</name>
</gene>
<dbReference type="PANTHER" id="PTHR40266:SF2">
    <property type="entry name" value="TOXIN HIGB-1"/>
    <property type="match status" value="1"/>
</dbReference>
<dbReference type="PANTHER" id="PTHR40266">
    <property type="entry name" value="TOXIN HIGB-1"/>
    <property type="match status" value="1"/>
</dbReference>
<proteinExistence type="predicted"/>
<dbReference type="Pfam" id="PF05015">
    <property type="entry name" value="HigB-like_toxin"/>
    <property type="match status" value="1"/>
</dbReference>
<sequence>MKIRNVLHKGLRRFIETDDPSGLHPPAVEKLRRIISFLQAMDHEDDLRAVPSWNAHLLSGNLRGTWSLSVTRNWRLTFRIDRDGLEIIDLDYQDYH</sequence>
<evidence type="ECO:0000313" key="2">
    <source>
        <dbReference type="Proteomes" id="UP000731907"/>
    </source>
</evidence>